<protein>
    <submittedName>
        <fullName evidence="4">DUF5727 domain-containing protein</fullName>
    </submittedName>
</protein>
<evidence type="ECO:0000256" key="1">
    <source>
        <dbReference type="SAM" id="MobiDB-lite"/>
    </source>
</evidence>
<name>A0A0R3WC02_TAEAS</name>
<dbReference type="WBParaSite" id="TASK_0000820001-mRNA-1">
    <property type="protein sequence ID" value="TASK_0000820001-mRNA-1"/>
    <property type="gene ID" value="TASK_0000820001"/>
</dbReference>
<accession>A0A0R3WC02</accession>
<keyword evidence="3" id="KW-1185">Reference proteome</keyword>
<organism evidence="4">
    <name type="scientific">Taenia asiatica</name>
    <name type="common">Asian tapeworm</name>
    <dbReference type="NCBI Taxonomy" id="60517"/>
    <lineage>
        <taxon>Eukaryota</taxon>
        <taxon>Metazoa</taxon>
        <taxon>Spiralia</taxon>
        <taxon>Lophotrochozoa</taxon>
        <taxon>Platyhelminthes</taxon>
        <taxon>Cestoda</taxon>
        <taxon>Eucestoda</taxon>
        <taxon>Cyclophyllidea</taxon>
        <taxon>Taeniidae</taxon>
        <taxon>Taenia</taxon>
    </lineage>
</organism>
<reference evidence="2 3" key="2">
    <citation type="submission" date="2018-11" db="EMBL/GenBank/DDBJ databases">
        <authorList>
            <consortium name="Pathogen Informatics"/>
        </authorList>
    </citation>
    <scope>NUCLEOTIDE SEQUENCE [LARGE SCALE GENOMIC DNA]</scope>
</reference>
<reference evidence="4" key="1">
    <citation type="submission" date="2017-02" db="UniProtKB">
        <authorList>
            <consortium name="WormBaseParasite"/>
        </authorList>
    </citation>
    <scope>IDENTIFICATION</scope>
</reference>
<proteinExistence type="predicted"/>
<feature type="compositionally biased region" description="Polar residues" evidence="1">
    <location>
        <begin position="84"/>
        <end position="93"/>
    </location>
</feature>
<dbReference type="AlphaFoldDB" id="A0A0R3WC02"/>
<evidence type="ECO:0000313" key="2">
    <source>
        <dbReference type="EMBL" id="VDK39754.1"/>
    </source>
</evidence>
<dbReference type="EMBL" id="UYRS01018747">
    <property type="protein sequence ID" value="VDK39754.1"/>
    <property type="molecule type" value="Genomic_DNA"/>
</dbReference>
<feature type="region of interest" description="Disordered" evidence="1">
    <location>
        <begin position="84"/>
        <end position="103"/>
    </location>
</feature>
<evidence type="ECO:0000313" key="4">
    <source>
        <dbReference type="WBParaSite" id="TASK_0000820001-mRNA-1"/>
    </source>
</evidence>
<evidence type="ECO:0000313" key="3">
    <source>
        <dbReference type="Proteomes" id="UP000282613"/>
    </source>
</evidence>
<gene>
    <name evidence="2" type="ORF">TASK_LOCUS8201</name>
</gene>
<sequence>MDSPGGAQKVRKLDQPDVTEKIAVVHPQCGRARENKGAISSGVSPGRYFGISITVVTVAVVLFTVDADGTAIATVITERGGNIEASTEGSNTAALGGDNAELM</sequence>
<dbReference type="Proteomes" id="UP000282613">
    <property type="component" value="Unassembled WGS sequence"/>
</dbReference>